<feature type="domain" description="HTH gntR-type" evidence="4">
    <location>
        <begin position="10"/>
        <end position="78"/>
    </location>
</feature>
<dbReference type="Gene3D" id="1.10.10.10">
    <property type="entry name" value="Winged helix-like DNA-binding domain superfamily/Winged helix DNA-binding domain"/>
    <property type="match status" value="1"/>
</dbReference>
<proteinExistence type="predicted"/>
<reference evidence="5 6" key="1">
    <citation type="submission" date="2019-06" db="EMBL/GenBank/DDBJ databases">
        <title>Whole genome sequence for Cellvibrionaceae sp. R142.</title>
        <authorList>
            <person name="Wang G."/>
        </authorList>
    </citation>
    <scope>NUCLEOTIDE SEQUENCE [LARGE SCALE GENOMIC DNA]</scope>
    <source>
        <strain evidence="5 6">R142</strain>
    </source>
</reference>
<evidence type="ECO:0000259" key="4">
    <source>
        <dbReference type="PROSITE" id="PS50949"/>
    </source>
</evidence>
<evidence type="ECO:0000256" key="2">
    <source>
        <dbReference type="ARBA" id="ARBA00023125"/>
    </source>
</evidence>
<dbReference type="PANTHER" id="PTHR43537">
    <property type="entry name" value="TRANSCRIPTIONAL REGULATOR, GNTR FAMILY"/>
    <property type="match status" value="1"/>
</dbReference>
<organism evidence="5 6">
    <name type="scientific">Exilibacterium tricleocarpae</name>
    <dbReference type="NCBI Taxonomy" id="2591008"/>
    <lineage>
        <taxon>Bacteria</taxon>
        <taxon>Pseudomonadati</taxon>
        <taxon>Pseudomonadota</taxon>
        <taxon>Gammaproteobacteria</taxon>
        <taxon>Cellvibrionales</taxon>
        <taxon>Cellvibrionaceae</taxon>
        <taxon>Exilibacterium</taxon>
    </lineage>
</organism>
<keyword evidence="1" id="KW-0805">Transcription regulation</keyword>
<gene>
    <name evidence="5" type="ORF">FKG94_11990</name>
</gene>
<dbReference type="PRINTS" id="PR00035">
    <property type="entry name" value="HTHGNTR"/>
</dbReference>
<dbReference type="InterPro" id="IPR008920">
    <property type="entry name" value="TF_FadR/GntR_C"/>
</dbReference>
<dbReference type="GO" id="GO:0003677">
    <property type="term" value="F:DNA binding"/>
    <property type="evidence" value="ECO:0007669"/>
    <property type="project" value="UniProtKB-KW"/>
</dbReference>
<dbReference type="Proteomes" id="UP000319732">
    <property type="component" value="Unassembled WGS sequence"/>
</dbReference>
<dbReference type="PANTHER" id="PTHR43537:SF5">
    <property type="entry name" value="UXU OPERON TRANSCRIPTIONAL REGULATOR"/>
    <property type="match status" value="1"/>
</dbReference>
<evidence type="ECO:0000313" key="5">
    <source>
        <dbReference type="EMBL" id="TQV78738.1"/>
    </source>
</evidence>
<dbReference type="AlphaFoldDB" id="A0A545TNH6"/>
<dbReference type="InterPro" id="IPR000524">
    <property type="entry name" value="Tscrpt_reg_HTH_GntR"/>
</dbReference>
<dbReference type="InterPro" id="IPR011711">
    <property type="entry name" value="GntR_C"/>
</dbReference>
<dbReference type="InterPro" id="IPR036388">
    <property type="entry name" value="WH-like_DNA-bd_sf"/>
</dbReference>
<accession>A0A545TNH6</accession>
<dbReference type="InterPro" id="IPR036390">
    <property type="entry name" value="WH_DNA-bd_sf"/>
</dbReference>
<dbReference type="OrthoDB" id="5450856at2"/>
<dbReference type="Gene3D" id="1.20.120.530">
    <property type="entry name" value="GntR ligand-binding domain-like"/>
    <property type="match status" value="1"/>
</dbReference>
<name>A0A545TNH6_9GAMM</name>
<evidence type="ECO:0000256" key="3">
    <source>
        <dbReference type="ARBA" id="ARBA00023163"/>
    </source>
</evidence>
<dbReference type="PROSITE" id="PS50949">
    <property type="entry name" value="HTH_GNTR"/>
    <property type="match status" value="1"/>
</dbReference>
<dbReference type="SMART" id="SM00345">
    <property type="entry name" value="HTH_GNTR"/>
    <property type="match status" value="1"/>
</dbReference>
<dbReference type="GO" id="GO:0003700">
    <property type="term" value="F:DNA-binding transcription factor activity"/>
    <property type="evidence" value="ECO:0007669"/>
    <property type="project" value="InterPro"/>
</dbReference>
<protein>
    <submittedName>
        <fullName evidence="5">FadR family transcriptional regulator</fullName>
    </submittedName>
</protein>
<keyword evidence="2" id="KW-0238">DNA-binding</keyword>
<evidence type="ECO:0000313" key="6">
    <source>
        <dbReference type="Proteomes" id="UP000319732"/>
    </source>
</evidence>
<dbReference type="EMBL" id="VHSG01000012">
    <property type="protein sequence ID" value="TQV78738.1"/>
    <property type="molecule type" value="Genomic_DNA"/>
</dbReference>
<keyword evidence="3" id="KW-0804">Transcription</keyword>
<dbReference type="SUPFAM" id="SSF46785">
    <property type="entry name" value="Winged helix' DNA-binding domain"/>
    <property type="match status" value="1"/>
</dbReference>
<sequence length="261" mass="29321">MKQGQSTNGQRLYQQVVDKMLAVLDSGEYAAGVRLPSERELSERFGVSRPTIREAIIALEVMGRVAVKTGSGVYVLKHQQKNDDVHDFSPFELTEARVLIEGEAVALAASMITADQLKQLAQALEEMAAENEAGHLTSEVADRKFHAIISKATQNRMLADTIERLWYIQEHSQDIHLAHQSVCKKDGQRRLAEHKAIYDALAKGDSQAARTAMRNHFSRLIEALHDATEAQAVEEMHRKVSERRQRFSLNRLENGFADNAY</sequence>
<evidence type="ECO:0000256" key="1">
    <source>
        <dbReference type="ARBA" id="ARBA00023015"/>
    </source>
</evidence>
<dbReference type="SUPFAM" id="SSF48008">
    <property type="entry name" value="GntR ligand-binding domain-like"/>
    <property type="match status" value="1"/>
</dbReference>
<dbReference type="Pfam" id="PF07729">
    <property type="entry name" value="FCD"/>
    <property type="match status" value="1"/>
</dbReference>
<dbReference type="CDD" id="cd07377">
    <property type="entry name" value="WHTH_GntR"/>
    <property type="match status" value="1"/>
</dbReference>
<comment type="caution">
    <text evidence="5">The sequence shown here is derived from an EMBL/GenBank/DDBJ whole genome shotgun (WGS) entry which is preliminary data.</text>
</comment>
<dbReference type="Pfam" id="PF00392">
    <property type="entry name" value="GntR"/>
    <property type="match status" value="1"/>
</dbReference>
<dbReference type="RefSeq" id="WP_142904557.1">
    <property type="nucleotide sequence ID" value="NZ_ML660093.1"/>
</dbReference>
<dbReference type="SMART" id="SM00895">
    <property type="entry name" value="FCD"/>
    <property type="match status" value="1"/>
</dbReference>
<keyword evidence="6" id="KW-1185">Reference proteome</keyword>